<dbReference type="Proteomes" id="UP000187609">
    <property type="component" value="Unassembled WGS sequence"/>
</dbReference>
<gene>
    <name evidence="1" type="ORF">A4A49_30288</name>
</gene>
<sequence length="135" mass="15742">MEVKFAEDRCAWPKRSTESKISRTRSQKPNVMSNILDAIAKVTNKKEFSSQEKGEVVRMKIVVKKEDLKQVLEALRDGNINENRSQISPSQVAVLSLEQRLNFMRKRQQIRKINQIKLRNNSSWMPVLQSIPEDF</sequence>
<evidence type="ECO:0000313" key="2">
    <source>
        <dbReference type="Proteomes" id="UP000187609"/>
    </source>
</evidence>
<accession>A0A1J6K679</accession>
<dbReference type="OMA" id="EQRINIM"/>
<proteinExistence type="predicted"/>
<dbReference type="Gramene" id="OIT24846">
    <property type="protein sequence ID" value="OIT24846"/>
    <property type="gene ID" value="A4A49_30288"/>
</dbReference>
<evidence type="ECO:0000313" key="1">
    <source>
        <dbReference type="EMBL" id="OIT24846.1"/>
    </source>
</evidence>
<organism evidence="1 2">
    <name type="scientific">Nicotiana attenuata</name>
    <name type="common">Coyote tobacco</name>
    <dbReference type="NCBI Taxonomy" id="49451"/>
    <lineage>
        <taxon>Eukaryota</taxon>
        <taxon>Viridiplantae</taxon>
        <taxon>Streptophyta</taxon>
        <taxon>Embryophyta</taxon>
        <taxon>Tracheophyta</taxon>
        <taxon>Spermatophyta</taxon>
        <taxon>Magnoliopsida</taxon>
        <taxon>eudicotyledons</taxon>
        <taxon>Gunneridae</taxon>
        <taxon>Pentapetalae</taxon>
        <taxon>asterids</taxon>
        <taxon>lamiids</taxon>
        <taxon>Solanales</taxon>
        <taxon>Solanaceae</taxon>
        <taxon>Nicotianoideae</taxon>
        <taxon>Nicotianeae</taxon>
        <taxon>Nicotiana</taxon>
    </lineage>
</organism>
<protein>
    <submittedName>
        <fullName evidence="1">Uncharacterized protein</fullName>
    </submittedName>
</protein>
<keyword evidence="2" id="KW-1185">Reference proteome</keyword>
<name>A0A1J6K679_NICAT</name>
<dbReference type="AlphaFoldDB" id="A0A1J6K679"/>
<comment type="caution">
    <text evidence="1">The sequence shown here is derived from an EMBL/GenBank/DDBJ whole genome shotgun (WGS) entry which is preliminary data.</text>
</comment>
<dbReference type="EMBL" id="MJEQ01003121">
    <property type="protein sequence ID" value="OIT24846.1"/>
    <property type="molecule type" value="Genomic_DNA"/>
</dbReference>
<reference evidence="1" key="1">
    <citation type="submission" date="2016-11" db="EMBL/GenBank/DDBJ databases">
        <title>The genome of Nicotiana attenuata.</title>
        <authorList>
            <person name="Xu S."/>
            <person name="Brockmoeller T."/>
            <person name="Gaquerel E."/>
            <person name="Navarro A."/>
            <person name="Kuhl H."/>
            <person name="Gase K."/>
            <person name="Ling Z."/>
            <person name="Zhou W."/>
            <person name="Kreitzer C."/>
            <person name="Stanke M."/>
            <person name="Tang H."/>
            <person name="Lyons E."/>
            <person name="Pandey P."/>
            <person name="Pandey S.P."/>
            <person name="Timmermann B."/>
            <person name="Baldwin I.T."/>
        </authorList>
    </citation>
    <scope>NUCLEOTIDE SEQUENCE [LARGE SCALE GENOMIC DNA]</scope>
    <source>
        <strain evidence="1">UT</strain>
    </source>
</reference>